<reference evidence="1" key="1">
    <citation type="submission" date="2020-10" db="EMBL/GenBank/DDBJ databases">
        <title>Genome Sequence of Monilinia vaccinii-corymbosi Sheds Light on Mummy Berry Disease Infection of Blueberry and Mating Type.</title>
        <authorList>
            <person name="Yow A.G."/>
            <person name="Zhang Y."/>
            <person name="Bansal K."/>
            <person name="Eacker S.M."/>
            <person name="Sullivan S."/>
            <person name="Liachko I."/>
            <person name="Cubeta M.A."/>
            <person name="Rollins J.A."/>
            <person name="Ashrafi H."/>
        </authorList>
    </citation>
    <scope>NUCLEOTIDE SEQUENCE</scope>
    <source>
        <strain evidence="1">RL-1</strain>
    </source>
</reference>
<organism evidence="1 2">
    <name type="scientific">Monilinia vaccinii-corymbosi</name>
    <dbReference type="NCBI Taxonomy" id="61207"/>
    <lineage>
        <taxon>Eukaryota</taxon>
        <taxon>Fungi</taxon>
        <taxon>Dikarya</taxon>
        <taxon>Ascomycota</taxon>
        <taxon>Pezizomycotina</taxon>
        <taxon>Leotiomycetes</taxon>
        <taxon>Helotiales</taxon>
        <taxon>Sclerotiniaceae</taxon>
        <taxon>Monilinia</taxon>
    </lineage>
</organism>
<gene>
    <name evidence="1" type="ORF">DSL72_003006</name>
</gene>
<evidence type="ECO:0000313" key="2">
    <source>
        <dbReference type="Proteomes" id="UP000672032"/>
    </source>
</evidence>
<accession>A0A8A3P7D9</accession>
<keyword evidence="2" id="KW-1185">Reference proteome</keyword>
<dbReference type="AlphaFoldDB" id="A0A8A3P7D9"/>
<evidence type="ECO:0000313" key="1">
    <source>
        <dbReference type="EMBL" id="QSZ28509.1"/>
    </source>
</evidence>
<sequence length="100" mass="11213">MPVVLSEDFSNDDGQLDKDIITVHGLCGSTKEPWLDEDSRPKWIEKDFFKNSGARVIVFSYPSGPDEIDIYNHMGVGALAVQLLDELKQWSVTLMPLKSS</sequence>
<protein>
    <submittedName>
        <fullName evidence="1">Uncharacterized protein</fullName>
    </submittedName>
</protein>
<dbReference type="EMBL" id="CP063405">
    <property type="protein sequence ID" value="QSZ28509.1"/>
    <property type="molecule type" value="Genomic_DNA"/>
</dbReference>
<name>A0A8A3P7D9_9HELO</name>
<dbReference type="Proteomes" id="UP000672032">
    <property type="component" value="Chromosome 1"/>
</dbReference>
<proteinExistence type="predicted"/>